<comment type="caution">
    <text evidence="6">The sequence shown here is derived from an EMBL/GenBank/DDBJ whole genome shotgun (WGS) entry which is preliminary data.</text>
</comment>
<organism evidence="6 7">
    <name type="scientific">Heterodera trifolii</name>
    <dbReference type="NCBI Taxonomy" id="157864"/>
    <lineage>
        <taxon>Eukaryota</taxon>
        <taxon>Metazoa</taxon>
        <taxon>Ecdysozoa</taxon>
        <taxon>Nematoda</taxon>
        <taxon>Chromadorea</taxon>
        <taxon>Rhabditida</taxon>
        <taxon>Tylenchina</taxon>
        <taxon>Tylenchomorpha</taxon>
        <taxon>Tylenchoidea</taxon>
        <taxon>Heteroderidae</taxon>
        <taxon>Heteroderinae</taxon>
        <taxon>Heterodera</taxon>
    </lineage>
</organism>
<keyword evidence="7" id="KW-1185">Reference proteome</keyword>
<dbReference type="CDD" id="cd16448">
    <property type="entry name" value="RING-H2"/>
    <property type="match status" value="1"/>
</dbReference>
<dbReference type="PANTHER" id="PTHR45969:SF69">
    <property type="entry name" value="FINGER DOMAIN PROTEIN, PUTATIVE (AFU_ORTHOLOGUE AFUA_3G12190)-RELATED"/>
    <property type="match status" value="1"/>
</dbReference>
<dbReference type="Gene3D" id="3.30.40.10">
    <property type="entry name" value="Zinc/RING finger domain, C3HC4 (zinc finger)"/>
    <property type="match status" value="1"/>
</dbReference>
<accession>A0ABD2LPK6</accession>
<dbReference type="InterPro" id="IPR013083">
    <property type="entry name" value="Znf_RING/FYVE/PHD"/>
</dbReference>
<dbReference type="GO" id="GO:0008270">
    <property type="term" value="F:zinc ion binding"/>
    <property type="evidence" value="ECO:0007669"/>
    <property type="project" value="UniProtKB-KW"/>
</dbReference>
<evidence type="ECO:0000313" key="7">
    <source>
        <dbReference type="Proteomes" id="UP001620626"/>
    </source>
</evidence>
<protein>
    <recommendedName>
        <fullName evidence="5">RING-type domain-containing protein</fullName>
    </recommendedName>
</protein>
<dbReference type="PROSITE" id="PS50089">
    <property type="entry name" value="ZF_RING_2"/>
    <property type="match status" value="1"/>
</dbReference>
<reference evidence="6 7" key="1">
    <citation type="submission" date="2024-10" db="EMBL/GenBank/DDBJ databases">
        <authorList>
            <person name="Kim D."/>
        </authorList>
    </citation>
    <scope>NUCLEOTIDE SEQUENCE [LARGE SCALE GENOMIC DNA]</scope>
    <source>
        <strain evidence="6">BH-2024</strain>
    </source>
</reference>
<feature type="domain" description="RING-type" evidence="5">
    <location>
        <begin position="91"/>
        <end position="131"/>
    </location>
</feature>
<dbReference type="Pfam" id="PF13639">
    <property type="entry name" value="zf-RING_2"/>
    <property type="match status" value="1"/>
</dbReference>
<evidence type="ECO:0000259" key="5">
    <source>
        <dbReference type="PROSITE" id="PS50089"/>
    </source>
</evidence>
<keyword evidence="2 4" id="KW-0863">Zinc-finger</keyword>
<dbReference type="EMBL" id="JBICBT010000334">
    <property type="protein sequence ID" value="KAL3117056.1"/>
    <property type="molecule type" value="Genomic_DNA"/>
</dbReference>
<gene>
    <name evidence="6" type="ORF">niasHT_007459</name>
</gene>
<keyword evidence="1" id="KW-0479">Metal-binding</keyword>
<evidence type="ECO:0000256" key="3">
    <source>
        <dbReference type="ARBA" id="ARBA00022833"/>
    </source>
</evidence>
<evidence type="ECO:0000256" key="1">
    <source>
        <dbReference type="ARBA" id="ARBA00022723"/>
    </source>
</evidence>
<dbReference type="InterPro" id="IPR001841">
    <property type="entry name" value="Znf_RING"/>
</dbReference>
<proteinExistence type="predicted"/>
<dbReference type="PANTHER" id="PTHR45969">
    <property type="entry name" value="RING ZINC FINGER PROTEIN-RELATED"/>
    <property type="match status" value="1"/>
</dbReference>
<name>A0ABD2LPK6_9BILA</name>
<evidence type="ECO:0000256" key="4">
    <source>
        <dbReference type="PROSITE-ProRule" id="PRU00175"/>
    </source>
</evidence>
<dbReference type="AlphaFoldDB" id="A0ABD2LPK6"/>
<dbReference type="SMART" id="SM00184">
    <property type="entry name" value="RING"/>
    <property type="match status" value="1"/>
</dbReference>
<sequence length="147" mass="16713">MSKYGPKYGQKLPKYKISKEFPQSITISSSPTVPFSKASSHNVTHIITIMTTPANAARARSAKAKLRDAKRRRAAVGRAGYTRKAQRGERCAICMTNVSAITRTTLGCTHPFHRRCLYRWIRYHTNCPVCRYNFARTIPRGERNQPL</sequence>
<evidence type="ECO:0000256" key="2">
    <source>
        <dbReference type="ARBA" id="ARBA00022771"/>
    </source>
</evidence>
<dbReference type="Proteomes" id="UP001620626">
    <property type="component" value="Unassembled WGS sequence"/>
</dbReference>
<dbReference type="SUPFAM" id="SSF57850">
    <property type="entry name" value="RING/U-box"/>
    <property type="match status" value="1"/>
</dbReference>
<keyword evidence="3" id="KW-0862">Zinc</keyword>
<evidence type="ECO:0000313" key="6">
    <source>
        <dbReference type="EMBL" id="KAL3117056.1"/>
    </source>
</evidence>